<keyword evidence="1" id="KW-0732">Signal</keyword>
<comment type="caution">
    <text evidence="2">The sequence shown here is derived from an EMBL/GenBank/DDBJ whole genome shotgun (WGS) entry which is preliminary data.</text>
</comment>
<reference evidence="2 3" key="1">
    <citation type="submission" date="2021-01" db="EMBL/GenBank/DDBJ databases">
        <title>Whole genome shotgun sequence of Actinoplanes couchii NBRC 106145.</title>
        <authorList>
            <person name="Komaki H."/>
            <person name="Tamura T."/>
        </authorList>
    </citation>
    <scope>NUCLEOTIDE SEQUENCE [LARGE SCALE GENOMIC DNA]</scope>
    <source>
        <strain evidence="2 3">NBRC 106145</strain>
    </source>
</reference>
<proteinExistence type="predicted"/>
<feature type="signal peptide" evidence="1">
    <location>
        <begin position="1"/>
        <end position="24"/>
    </location>
</feature>
<evidence type="ECO:0000313" key="3">
    <source>
        <dbReference type="Proteomes" id="UP000612282"/>
    </source>
</evidence>
<sequence>MWRSVRSTAAVTVGLLLFAVPAQAAPESEAAGEVTEAAVSAAEIAANNAAVWESLPPNVTMTVLGEMPELVGPIDHYTQDGPTTTTGVTALAAATVPYNFTFDGVHDWPGRDFKSTKTKICKDIEVTWDSPEASWHKFQVKLSKGGTVTVPTDGVARSYCWSGVPTNTIMFFNYKSTNNEDGDIAFASGSGRVRYA</sequence>
<keyword evidence="3" id="KW-1185">Reference proteome</keyword>
<gene>
    <name evidence="2" type="ORF">Aco03nite_099810</name>
</gene>
<name>A0ABQ3XSU0_9ACTN</name>
<protein>
    <recommendedName>
        <fullName evidence="4">Secreted protein</fullName>
    </recommendedName>
</protein>
<organism evidence="2 3">
    <name type="scientific">Actinoplanes couchii</name>
    <dbReference type="NCBI Taxonomy" id="403638"/>
    <lineage>
        <taxon>Bacteria</taxon>
        <taxon>Bacillati</taxon>
        <taxon>Actinomycetota</taxon>
        <taxon>Actinomycetes</taxon>
        <taxon>Micromonosporales</taxon>
        <taxon>Micromonosporaceae</taxon>
        <taxon>Actinoplanes</taxon>
    </lineage>
</organism>
<dbReference type="Proteomes" id="UP000612282">
    <property type="component" value="Unassembled WGS sequence"/>
</dbReference>
<evidence type="ECO:0000256" key="1">
    <source>
        <dbReference type="SAM" id="SignalP"/>
    </source>
</evidence>
<dbReference type="EMBL" id="BOMG01000130">
    <property type="protein sequence ID" value="GID61577.1"/>
    <property type="molecule type" value="Genomic_DNA"/>
</dbReference>
<evidence type="ECO:0000313" key="2">
    <source>
        <dbReference type="EMBL" id="GID61577.1"/>
    </source>
</evidence>
<evidence type="ECO:0008006" key="4">
    <source>
        <dbReference type="Google" id="ProtNLM"/>
    </source>
</evidence>
<accession>A0ABQ3XSU0</accession>
<feature type="chain" id="PRO_5045276682" description="Secreted protein" evidence="1">
    <location>
        <begin position="25"/>
        <end position="196"/>
    </location>
</feature>